<proteinExistence type="predicted"/>
<organism evidence="2">
    <name type="scientific">Rhizophora mucronata</name>
    <name type="common">Asiatic mangrove</name>
    <dbReference type="NCBI Taxonomy" id="61149"/>
    <lineage>
        <taxon>Eukaryota</taxon>
        <taxon>Viridiplantae</taxon>
        <taxon>Streptophyta</taxon>
        <taxon>Embryophyta</taxon>
        <taxon>Tracheophyta</taxon>
        <taxon>Spermatophyta</taxon>
        <taxon>Magnoliopsida</taxon>
        <taxon>eudicotyledons</taxon>
        <taxon>Gunneridae</taxon>
        <taxon>Pentapetalae</taxon>
        <taxon>rosids</taxon>
        <taxon>fabids</taxon>
        <taxon>Malpighiales</taxon>
        <taxon>Rhizophoraceae</taxon>
        <taxon>Rhizophora</taxon>
    </lineage>
</organism>
<dbReference type="EMBL" id="GGEC01074988">
    <property type="protein sequence ID" value="MBX55472.1"/>
    <property type="molecule type" value="Transcribed_RNA"/>
</dbReference>
<keyword evidence="1" id="KW-1133">Transmembrane helix</keyword>
<evidence type="ECO:0000313" key="2">
    <source>
        <dbReference type="EMBL" id="MBX55472.1"/>
    </source>
</evidence>
<keyword evidence="1" id="KW-0472">Membrane</keyword>
<dbReference type="AlphaFoldDB" id="A0A2P2PL66"/>
<feature type="transmembrane region" description="Helical" evidence="1">
    <location>
        <begin position="20"/>
        <end position="40"/>
    </location>
</feature>
<name>A0A2P2PL66_RHIMU</name>
<protein>
    <submittedName>
        <fullName evidence="2">Uncharacterized protein</fullName>
    </submittedName>
</protein>
<reference evidence="2" key="1">
    <citation type="submission" date="2018-02" db="EMBL/GenBank/DDBJ databases">
        <title>Rhizophora mucronata_Transcriptome.</title>
        <authorList>
            <person name="Meera S.P."/>
            <person name="Sreeshan A."/>
            <person name="Augustine A."/>
        </authorList>
    </citation>
    <scope>NUCLEOTIDE SEQUENCE</scope>
    <source>
        <tissue evidence="2">Leaf</tissue>
    </source>
</reference>
<sequence>MFEMMVDFLCPGRPRGCKIFLVGLLMRVFCHLCLLFTSYVPF</sequence>
<accession>A0A2P2PL66</accession>
<evidence type="ECO:0000256" key="1">
    <source>
        <dbReference type="SAM" id="Phobius"/>
    </source>
</evidence>
<keyword evidence="1" id="KW-0812">Transmembrane</keyword>